<proteinExistence type="predicted"/>
<feature type="signal peptide" evidence="1">
    <location>
        <begin position="1"/>
        <end position="21"/>
    </location>
</feature>
<dbReference type="EMBL" id="QYUL01000001">
    <property type="protein sequence ID" value="RJF84008.1"/>
    <property type="molecule type" value="Genomic_DNA"/>
</dbReference>
<sequence>MRLLFVTAALALALASQTATAATEIHCPPSLLVQSQPDAPTGWSPYPGKDSHVLSGITLTEGDRATQMAAAAPATLAPDREVRRGRSLIQVWEFSGPRRENVFLLCRYRNTQATLAVDLPRSVRRCTVTLELDARGERVEEPKAPLQTDCR</sequence>
<dbReference type="NCBIfam" id="NF042415">
    <property type="entry name" value="STY0301_fam"/>
    <property type="match status" value="1"/>
</dbReference>
<dbReference type="OrthoDB" id="7306102at2"/>
<protein>
    <submittedName>
        <fullName evidence="2">Uncharacterized protein</fullName>
    </submittedName>
</protein>
<name>A0A418W215_9PROT</name>
<evidence type="ECO:0000313" key="2">
    <source>
        <dbReference type="EMBL" id="RJF84008.1"/>
    </source>
</evidence>
<comment type="caution">
    <text evidence="2">The sequence shown here is derived from an EMBL/GenBank/DDBJ whole genome shotgun (WGS) entry which is preliminary data.</text>
</comment>
<evidence type="ECO:0000313" key="3">
    <source>
        <dbReference type="Proteomes" id="UP000283458"/>
    </source>
</evidence>
<dbReference type="InterPro" id="IPR049973">
    <property type="entry name" value="STY0301-like"/>
</dbReference>
<dbReference type="RefSeq" id="WP_119829649.1">
    <property type="nucleotide sequence ID" value="NZ_QYUL01000001.1"/>
</dbReference>
<evidence type="ECO:0000256" key="1">
    <source>
        <dbReference type="SAM" id="SignalP"/>
    </source>
</evidence>
<reference evidence="2 3" key="1">
    <citation type="submission" date="2018-09" db="EMBL/GenBank/DDBJ databases">
        <authorList>
            <person name="Zhu H."/>
        </authorList>
    </citation>
    <scope>NUCLEOTIDE SEQUENCE [LARGE SCALE GENOMIC DNA]</scope>
    <source>
        <strain evidence="2 3">K2W22B-5</strain>
    </source>
</reference>
<organism evidence="2 3">
    <name type="scientific">Azospirillum cavernae</name>
    <dbReference type="NCBI Taxonomy" id="2320860"/>
    <lineage>
        <taxon>Bacteria</taxon>
        <taxon>Pseudomonadati</taxon>
        <taxon>Pseudomonadota</taxon>
        <taxon>Alphaproteobacteria</taxon>
        <taxon>Rhodospirillales</taxon>
        <taxon>Azospirillaceae</taxon>
        <taxon>Azospirillum</taxon>
    </lineage>
</organism>
<keyword evidence="3" id="KW-1185">Reference proteome</keyword>
<gene>
    <name evidence="2" type="ORF">D3877_05175</name>
</gene>
<keyword evidence="1" id="KW-0732">Signal</keyword>
<dbReference type="AlphaFoldDB" id="A0A418W215"/>
<feature type="chain" id="PRO_5019244462" evidence="1">
    <location>
        <begin position="22"/>
        <end position="151"/>
    </location>
</feature>
<accession>A0A418W215</accession>
<dbReference type="Proteomes" id="UP000283458">
    <property type="component" value="Unassembled WGS sequence"/>
</dbReference>